<evidence type="ECO:0000256" key="3">
    <source>
        <dbReference type="ARBA" id="ARBA00022833"/>
    </source>
</evidence>
<feature type="compositionally biased region" description="Polar residues" evidence="4">
    <location>
        <begin position="87"/>
        <end position="96"/>
    </location>
</feature>
<feature type="compositionally biased region" description="Basic and acidic residues" evidence="4">
    <location>
        <begin position="26"/>
        <end position="49"/>
    </location>
</feature>
<evidence type="ECO:0000256" key="1">
    <source>
        <dbReference type="ARBA" id="ARBA00022723"/>
    </source>
</evidence>
<dbReference type="InterPro" id="IPR017907">
    <property type="entry name" value="Znf_RING_CS"/>
</dbReference>
<reference evidence="5" key="1">
    <citation type="journal article" date="2023" name="Mol. Phylogenet. Evol.">
        <title>Genome-scale phylogeny and comparative genomics of the fungal order Sordariales.</title>
        <authorList>
            <person name="Hensen N."/>
            <person name="Bonometti L."/>
            <person name="Westerberg I."/>
            <person name="Brannstrom I.O."/>
            <person name="Guillou S."/>
            <person name="Cros-Aarteil S."/>
            <person name="Calhoun S."/>
            <person name="Haridas S."/>
            <person name="Kuo A."/>
            <person name="Mondo S."/>
            <person name="Pangilinan J."/>
            <person name="Riley R."/>
            <person name="LaButti K."/>
            <person name="Andreopoulos B."/>
            <person name="Lipzen A."/>
            <person name="Chen C."/>
            <person name="Yan M."/>
            <person name="Daum C."/>
            <person name="Ng V."/>
            <person name="Clum A."/>
            <person name="Steindorff A."/>
            <person name="Ohm R.A."/>
            <person name="Martin F."/>
            <person name="Silar P."/>
            <person name="Natvig D.O."/>
            <person name="Lalanne C."/>
            <person name="Gautier V."/>
            <person name="Ament-Velasquez S.L."/>
            <person name="Kruys A."/>
            <person name="Hutchinson M.I."/>
            <person name="Powell A.J."/>
            <person name="Barry K."/>
            <person name="Miller A.N."/>
            <person name="Grigoriev I.V."/>
            <person name="Debuchy R."/>
            <person name="Gladieux P."/>
            <person name="Hiltunen Thoren M."/>
            <person name="Johannesson H."/>
        </authorList>
    </citation>
    <scope>NUCLEOTIDE SEQUENCE</scope>
    <source>
        <strain evidence="5">CBS 232.78</strain>
    </source>
</reference>
<keyword evidence="2" id="KW-0863">Zinc-finger</keyword>
<accession>A0AAE0P0R4</accession>
<evidence type="ECO:0000313" key="6">
    <source>
        <dbReference type="Proteomes" id="UP001285441"/>
    </source>
</evidence>
<protein>
    <recommendedName>
        <fullName evidence="7">RING-type domain-containing protein</fullName>
    </recommendedName>
</protein>
<sequence length="335" mass="38435">MSLRFAVPCTPVTANSSSRIVSRKRSRDDMQSEEQDTRKREIIAAKSTEEPLQPPNDVLNAIPPFHLYGPKNCSDHLHNLTEMQNLYETDQSSSPNTDKEPPLKKPRYAQEGPHSNPQTTPFKLMEWVCSDCVGIYQPMDLHDLPCGHMLCLPCLEERAREVPNMLGKYQYQLNRALTQKYSIESKLQQHDQYPTSSRRTLSESQPSLLRKLAEAEQSLSVFSGRACCGINMELFRRFARCLTPETARQLWLAEQWLDDHPDDRHACGWPDCEAYVPPCCVYELPAYMGGNGDGQRWWCVRCEGNSRGSSNRKRAQDMGRFPWLRRGTEVLLPSR</sequence>
<evidence type="ECO:0000256" key="4">
    <source>
        <dbReference type="SAM" id="MobiDB-lite"/>
    </source>
</evidence>
<dbReference type="EMBL" id="JAULSW010000002">
    <property type="protein sequence ID" value="KAK3391186.1"/>
    <property type="molecule type" value="Genomic_DNA"/>
</dbReference>
<dbReference type="AlphaFoldDB" id="A0AAE0P0R4"/>
<evidence type="ECO:0008006" key="7">
    <source>
        <dbReference type="Google" id="ProtNLM"/>
    </source>
</evidence>
<evidence type="ECO:0000256" key="2">
    <source>
        <dbReference type="ARBA" id="ARBA00022771"/>
    </source>
</evidence>
<keyword evidence="1" id="KW-0479">Metal-binding</keyword>
<keyword evidence="6" id="KW-1185">Reference proteome</keyword>
<evidence type="ECO:0000313" key="5">
    <source>
        <dbReference type="EMBL" id="KAK3391186.1"/>
    </source>
</evidence>
<keyword evidence="3" id="KW-0862">Zinc</keyword>
<comment type="caution">
    <text evidence="5">The sequence shown here is derived from an EMBL/GenBank/DDBJ whole genome shotgun (WGS) entry which is preliminary data.</text>
</comment>
<name>A0AAE0P0R4_9PEZI</name>
<gene>
    <name evidence="5" type="ORF">B0H63DRAFT_520380</name>
</gene>
<feature type="region of interest" description="Disordered" evidence="4">
    <location>
        <begin position="16"/>
        <end position="56"/>
    </location>
</feature>
<feature type="region of interest" description="Disordered" evidence="4">
    <location>
        <begin position="87"/>
        <end position="120"/>
    </location>
</feature>
<dbReference type="GO" id="GO:0008270">
    <property type="term" value="F:zinc ion binding"/>
    <property type="evidence" value="ECO:0007669"/>
    <property type="project" value="UniProtKB-KW"/>
</dbReference>
<proteinExistence type="predicted"/>
<organism evidence="5 6">
    <name type="scientific">Podospora didyma</name>
    <dbReference type="NCBI Taxonomy" id="330526"/>
    <lineage>
        <taxon>Eukaryota</taxon>
        <taxon>Fungi</taxon>
        <taxon>Dikarya</taxon>
        <taxon>Ascomycota</taxon>
        <taxon>Pezizomycotina</taxon>
        <taxon>Sordariomycetes</taxon>
        <taxon>Sordariomycetidae</taxon>
        <taxon>Sordariales</taxon>
        <taxon>Podosporaceae</taxon>
        <taxon>Podospora</taxon>
    </lineage>
</organism>
<dbReference type="PROSITE" id="PS00518">
    <property type="entry name" value="ZF_RING_1"/>
    <property type="match status" value="1"/>
</dbReference>
<reference evidence="5" key="2">
    <citation type="submission" date="2023-06" db="EMBL/GenBank/DDBJ databases">
        <authorList>
            <consortium name="Lawrence Berkeley National Laboratory"/>
            <person name="Haridas S."/>
            <person name="Hensen N."/>
            <person name="Bonometti L."/>
            <person name="Westerberg I."/>
            <person name="Brannstrom I.O."/>
            <person name="Guillou S."/>
            <person name="Cros-Aarteil S."/>
            <person name="Calhoun S."/>
            <person name="Kuo A."/>
            <person name="Mondo S."/>
            <person name="Pangilinan J."/>
            <person name="Riley R."/>
            <person name="LaButti K."/>
            <person name="Andreopoulos B."/>
            <person name="Lipzen A."/>
            <person name="Chen C."/>
            <person name="Yanf M."/>
            <person name="Daum C."/>
            <person name="Ng V."/>
            <person name="Clum A."/>
            <person name="Steindorff A."/>
            <person name="Ohm R."/>
            <person name="Martin F."/>
            <person name="Silar P."/>
            <person name="Natvig D."/>
            <person name="Lalanne C."/>
            <person name="Gautier V."/>
            <person name="Ament-velasquez S.L."/>
            <person name="Kruys A."/>
            <person name="Hutchinson M.I."/>
            <person name="Powell A.J."/>
            <person name="Barry K."/>
            <person name="Miller A.N."/>
            <person name="Grigoriev I.V."/>
            <person name="Debuchy R."/>
            <person name="Gladieux P."/>
            <person name="Thoren M.H."/>
            <person name="Johannesson H."/>
        </authorList>
    </citation>
    <scope>NUCLEOTIDE SEQUENCE</scope>
    <source>
        <strain evidence="5">CBS 232.78</strain>
    </source>
</reference>
<dbReference type="Proteomes" id="UP001285441">
    <property type="component" value="Unassembled WGS sequence"/>
</dbReference>